<name>A0A9P7D819_9AGAM</name>
<feature type="region of interest" description="Disordered" evidence="1">
    <location>
        <begin position="368"/>
        <end position="410"/>
    </location>
</feature>
<feature type="region of interest" description="Disordered" evidence="1">
    <location>
        <begin position="176"/>
        <end position="345"/>
    </location>
</feature>
<gene>
    <name evidence="2" type="ORF">EV702DRAFT_385715</name>
</gene>
<dbReference type="EMBL" id="JABBWD010000003">
    <property type="protein sequence ID" value="KAG1782492.1"/>
    <property type="molecule type" value="Genomic_DNA"/>
</dbReference>
<protein>
    <submittedName>
        <fullName evidence="2">Uncharacterized protein</fullName>
    </submittedName>
</protein>
<feature type="compositionally biased region" description="Basic and acidic residues" evidence="1">
    <location>
        <begin position="227"/>
        <end position="246"/>
    </location>
</feature>
<feature type="compositionally biased region" description="Polar residues" evidence="1">
    <location>
        <begin position="1"/>
        <end position="10"/>
    </location>
</feature>
<evidence type="ECO:0000256" key="1">
    <source>
        <dbReference type="SAM" id="MobiDB-lite"/>
    </source>
</evidence>
<feature type="compositionally biased region" description="Acidic residues" evidence="1">
    <location>
        <begin position="176"/>
        <end position="191"/>
    </location>
</feature>
<accession>A0A9P7D819</accession>
<evidence type="ECO:0000313" key="2">
    <source>
        <dbReference type="EMBL" id="KAG1782492.1"/>
    </source>
</evidence>
<feature type="region of interest" description="Disordered" evidence="1">
    <location>
        <begin position="451"/>
        <end position="472"/>
    </location>
</feature>
<keyword evidence="3" id="KW-1185">Reference proteome</keyword>
<feature type="compositionally biased region" description="Basic residues" evidence="1">
    <location>
        <begin position="296"/>
        <end position="307"/>
    </location>
</feature>
<evidence type="ECO:0000313" key="3">
    <source>
        <dbReference type="Proteomes" id="UP000714275"/>
    </source>
</evidence>
<feature type="compositionally biased region" description="Basic and acidic residues" evidence="1">
    <location>
        <begin position="380"/>
        <end position="410"/>
    </location>
</feature>
<feature type="region of interest" description="Disordered" evidence="1">
    <location>
        <begin position="120"/>
        <end position="140"/>
    </location>
</feature>
<proteinExistence type="predicted"/>
<comment type="caution">
    <text evidence="2">The sequence shown here is derived from an EMBL/GenBank/DDBJ whole genome shotgun (WGS) entry which is preliminary data.</text>
</comment>
<organism evidence="2 3">
    <name type="scientific">Suillus placidus</name>
    <dbReference type="NCBI Taxonomy" id="48579"/>
    <lineage>
        <taxon>Eukaryota</taxon>
        <taxon>Fungi</taxon>
        <taxon>Dikarya</taxon>
        <taxon>Basidiomycota</taxon>
        <taxon>Agaricomycotina</taxon>
        <taxon>Agaricomycetes</taxon>
        <taxon>Agaricomycetidae</taxon>
        <taxon>Boletales</taxon>
        <taxon>Suillineae</taxon>
        <taxon>Suillaceae</taxon>
        <taxon>Suillus</taxon>
    </lineage>
</organism>
<reference evidence="2" key="1">
    <citation type="journal article" date="2020" name="New Phytol.">
        <title>Comparative genomics reveals dynamic genome evolution in host specialist ectomycorrhizal fungi.</title>
        <authorList>
            <person name="Lofgren L.A."/>
            <person name="Nguyen N.H."/>
            <person name="Vilgalys R."/>
            <person name="Ruytinx J."/>
            <person name="Liao H.L."/>
            <person name="Branco S."/>
            <person name="Kuo A."/>
            <person name="LaButti K."/>
            <person name="Lipzen A."/>
            <person name="Andreopoulos W."/>
            <person name="Pangilinan J."/>
            <person name="Riley R."/>
            <person name="Hundley H."/>
            <person name="Na H."/>
            <person name="Barry K."/>
            <person name="Grigoriev I.V."/>
            <person name="Stajich J.E."/>
            <person name="Kennedy P.G."/>
        </authorList>
    </citation>
    <scope>NUCLEOTIDE SEQUENCE</scope>
    <source>
        <strain evidence="2">DOB743</strain>
    </source>
</reference>
<dbReference type="AlphaFoldDB" id="A0A9P7D819"/>
<feature type="compositionally biased region" description="Polar residues" evidence="1">
    <location>
        <begin position="250"/>
        <end position="263"/>
    </location>
</feature>
<dbReference type="OrthoDB" id="3362703at2759"/>
<sequence>MSTATSSSDVPSRHQGFSRLKGEQFPCINAQEAHQNQPSLSKRKSKRRLVDSDEEAFDDAADAHFEPSRIKRARTAELELEQTGHEHHYTDNDMDVDVDGEVDADEETRFLAHDLMDQHTTAGTAPVAPGQARKKSVSTRRIKIAGSVTGAKKKQAAFSDAEDAEVDIDDLVDEDDFLDEPFPDVEDEGFEPEATLKRGGKAKAFSSTKSKPTKVKLVLGKGSKPKAGKEKEKEKEVMIKDERKIPPDTLSVSTSVTAQSQASDLFANVESSIHPPSVVDPSVAPDQSALPPPELKKRKLPTIKKNKSSASAAASAQSQSAAALSKPPPSTDDVTKIGAPHPQRKAAGLMGAADFDLRDKSVYAELFKGAGGSTPRSGLNRREKEEERRKELNKMRDEAKAKRAEEAKHHFDLQSQADKIAGFEQKLRANSCMALHPNFLAAKFREEYDKERARLRHDRERSRSATKEEGEA</sequence>
<feature type="compositionally biased region" description="Low complexity" evidence="1">
    <location>
        <begin position="275"/>
        <end position="286"/>
    </location>
</feature>
<feature type="region of interest" description="Disordered" evidence="1">
    <location>
        <begin position="1"/>
        <end position="54"/>
    </location>
</feature>
<feature type="compositionally biased region" description="Low complexity" evidence="1">
    <location>
        <begin position="308"/>
        <end position="323"/>
    </location>
</feature>
<dbReference type="Proteomes" id="UP000714275">
    <property type="component" value="Unassembled WGS sequence"/>
</dbReference>